<dbReference type="Proteomes" id="UP000755104">
    <property type="component" value="Unassembled WGS sequence"/>
</dbReference>
<reference evidence="2 3" key="1">
    <citation type="submission" date="2021-08" db="EMBL/GenBank/DDBJ databases">
        <title>Comparative Genomics Analysis of the Genus Qipengyuania Reveals Extensive Genetic Diversity and Metabolic Versatility, Including the Description of Fifteen Novel Species.</title>
        <authorList>
            <person name="Liu Y."/>
        </authorList>
    </citation>
    <scope>NUCLEOTIDE SEQUENCE [LARGE SCALE GENOMIC DNA]</scope>
    <source>
        <strain evidence="2 3">6D47A</strain>
    </source>
</reference>
<accession>A0ABS7JCA4</accession>
<dbReference type="EMBL" id="JAIGNO010000016">
    <property type="protein sequence ID" value="MBX7483961.1"/>
    <property type="molecule type" value="Genomic_DNA"/>
</dbReference>
<comment type="caution">
    <text evidence="2">The sequence shown here is derived from an EMBL/GenBank/DDBJ whole genome shotgun (WGS) entry which is preliminary data.</text>
</comment>
<name>A0ABS7JCA4_9SPHN</name>
<proteinExistence type="predicted"/>
<evidence type="ECO:0000259" key="1">
    <source>
        <dbReference type="Pfam" id="PF18922"/>
    </source>
</evidence>
<protein>
    <recommendedName>
        <fullName evidence="1">DUF5672 domain-containing protein</fullName>
    </recommendedName>
</protein>
<dbReference type="Pfam" id="PF18922">
    <property type="entry name" value="DUF5672"/>
    <property type="match status" value="1"/>
</dbReference>
<evidence type="ECO:0000313" key="2">
    <source>
        <dbReference type="EMBL" id="MBX7483961.1"/>
    </source>
</evidence>
<evidence type="ECO:0000313" key="3">
    <source>
        <dbReference type="Proteomes" id="UP000755104"/>
    </source>
</evidence>
<sequence>MPAVPARRLRLDDVTMCAVSSSNVEATIRALETSLVYIDVAEAIFFTDADLTEAGIFPSDRIRVVRIEKLSSAEAYSRFVISRLADYVHTSHCLIVQWDSHVIDPARWRPDFLDYDYVGASWPQFQDGHDVGNGGFSLRSRRLMDACRLPDFNSHHPEDVAICRTNRSMLDRLGLRFAPVELADAFSAERAGDPKESFGYHGVFLMPEVLGADRFWEIYGTLDEYTSLRRDFGILLASLRKGPRPFFRSLKMICDQFNWRRLYRS</sequence>
<organism evidence="2 3">
    <name type="scientific">Qipengyuania qiaonensis</name>
    <dbReference type="NCBI Taxonomy" id="2867240"/>
    <lineage>
        <taxon>Bacteria</taxon>
        <taxon>Pseudomonadati</taxon>
        <taxon>Pseudomonadota</taxon>
        <taxon>Alphaproteobacteria</taxon>
        <taxon>Sphingomonadales</taxon>
        <taxon>Erythrobacteraceae</taxon>
        <taxon>Qipengyuania</taxon>
    </lineage>
</organism>
<keyword evidence="3" id="KW-1185">Reference proteome</keyword>
<dbReference type="InterPro" id="IPR043729">
    <property type="entry name" value="DUF5672"/>
</dbReference>
<feature type="domain" description="DUF5672" evidence="1">
    <location>
        <begin position="65"/>
        <end position="201"/>
    </location>
</feature>
<gene>
    <name evidence="2" type="ORF">K3174_15630</name>
</gene>